<evidence type="ECO:0008006" key="4">
    <source>
        <dbReference type="Google" id="ProtNLM"/>
    </source>
</evidence>
<reference evidence="2 3" key="1">
    <citation type="submission" date="2015-01" db="EMBL/GenBank/DDBJ databases">
        <title>The Genome Sequence of Exophiala oligosperma CBS72588.</title>
        <authorList>
            <consortium name="The Broad Institute Genomics Platform"/>
            <person name="Cuomo C."/>
            <person name="de Hoog S."/>
            <person name="Gorbushina A."/>
            <person name="Stielow B."/>
            <person name="Teixiera M."/>
            <person name="Abouelleil A."/>
            <person name="Chapman S.B."/>
            <person name="Priest M."/>
            <person name="Young S.K."/>
            <person name="Wortman J."/>
            <person name="Nusbaum C."/>
            <person name="Birren B."/>
        </authorList>
    </citation>
    <scope>NUCLEOTIDE SEQUENCE [LARGE SCALE GENOMIC DNA]</scope>
    <source>
        <strain evidence="2 3">CBS 72588</strain>
    </source>
</reference>
<dbReference type="STRING" id="215243.A0A0D2AWY4"/>
<evidence type="ECO:0000313" key="2">
    <source>
        <dbReference type="EMBL" id="KIW44306.1"/>
    </source>
</evidence>
<sequence>MEAIQDSMRQKLREVLSIYGLPDGINGLFNEQILHISRTVHECRVEMGIDRDPPSFPMAINNNASTTPPATPPTTPSSTNNDSAHGGCRECRHTKRQSYVGMASAPKRRRKRTAGASADPETLPSKIRSAGTADARLDEAPETLPTGIPLAAVEEHGSNGAPETLPNDTSSTGTDIGTDAALKTLSDGIPQAGVEEQSAGGATETLPNNIPAADNNTVLASHGVGGEMVPLTVSQPETLPNNRETLQPGNQTGQTFQHVWSFISEMLNPADAIRVMTSVLLYCAAQRQKAGKFGRGQSDLRVFTDTRKICELSRDLASRDFVSATKRVALRRACGAGSDVQNQSDECWYWDIISKSARARDPTKLPAAKGPPDDFSVAEKVATYEFMVEANYPTSDESQRQFRHLWKALFELQNAGVGSTLCYRTPAFDTYCKKYRQTQEPPLLATILSWEKVYGLQIDQLELRILAQRAGDFSGKSQLEQKHVAERLNISESSWNNASNDWYSADEETAFKLETKFIASSSTTTPELFYDNVDTGLCWNKSIFISLVEKSDKLLAVCPSIPVSRNNFLGVFSGKIRYSEDRVVQAIPGPTEKLWLDYSQVSGTLNQMQVAKPDGDANVYLKWEGVNEKDKTGPCLSWRILVLASRDIMPFEQLVRAAPAIDQYHEHKLSESAKRGFTKSTL</sequence>
<dbReference type="GeneID" id="27357398"/>
<dbReference type="VEuPathDB" id="FungiDB:PV06_05324"/>
<keyword evidence="3" id="KW-1185">Reference proteome</keyword>
<proteinExistence type="predicted"/>
<accession>A0A0D2AWY4</accession>
<protein>
    <recommendedName>
        <fullName evidence="4">SET domain-containing protein</fullName>
    </recommendedName>
</protein>
<evidence type="ECO:0000256" key="1">
    <source>
        <dbReference type="SAM" id="MobiDB-lite"/>
    </source>
</evidence>
<feature type="region of interest" description="Disordered" evidence="1">
    <location>
        <begin position="156"/>
        <end position="177"/>
    </location>
</feature>
<dbReference type="Proteomes" id="UP000053342">
    <property type="component" value="Unassembled WGS sequence"/>
</dbReference>
<feature type="compositionally biased region" description="Low complexity" evidence="1">
    <location>
        <begin position="168"/>
        <end position="177"/>
    </location>
</feature>
<name>A0A0D2AWY4_9EURO</name>
<evidence type="ECO:0000313" key="3">
    <source>
        <dbReference type="Proteomes" id="UP000053342"/>
    </source>
</evidence>
<feature type="region of interest" description="Disordered" evidence="1">
    <location>
        <begin position="62"/>
        <end position="130"/>
    </location>
</feature>
<organism evidence="2 3">
    <name type="scientific">Exophiala oligosperma</name>
    <dbReference type="NCBI Taxonomy" id="215243"/>
    <lineage>
        <taxon>Eukaryota</taxon>
        <taxon>Fungi</taxon>
        <taxon>Dikarya</taxon>
        <taxon>Ascomycota</taxon>
        <taxon>Pezizomycotina</taxon>
        <taxon>Eurotiomycetes</taxon>
        <taxon>Chaetothyriomycetidae</taxon>
        <taxon>Chaetothyriales</taxon>
        <taxon>Herpotrichiellaceae</taxon>
        <taxon>Exophiala</taxon>
    </lineage>
</organism>
<dbReference type="HOGENOM" id="CLU_025743_1_0_1"/>
<dbReference type="OrthoDB" id="3531591at2759"/>
<gene>
    <name evidence="2" type="ORF">PV06_05324</name>
</gene>
<dbReference type="AlphaFoldDB" id="A0A0D2AWY4"/>
<dbReference type="RefSeq" id="XP_016264522.1">
    <property type="nucleotide sequence ID" value="XM_016406316.1"/>
</dbReference>
<dbReference type="EMBL" id="KN847335">
    <property type="protein sequence ID" value="KIW44306.1"/>
    <property type="molecule type" value="Genomic_DNA"/>
</dbReference>